<name>A0A914UR59_9BILA</name>
<evidence type="ECO:0000313" key="1">
    <source>
        <dbReference type="Proteomes" id="UP000887566"/>
    </source>
</evidence>
<sequence length="163" mass="18197">MAWIDSYISDRQQQTSTILHKVIEKTTIDTLAGALALFSTQVTRIDVAATIEWYFLIGWWFEQLTGDTVSSANWLWARWAYYCLVCWLKWATLTDLQWRERPSTPSLCTSLLHPPPPPPFIVFASLDASSSTPSLEDSPPPLSRCLGSAYSTSPLSPKPGCGV</sequence>
<evidence type="ECO:0000313" key="2">
    <source>
        <dbReference type="WBParaSite" id="PSAMB.scaffold1187size34748.g11555.t1"/>
    </source>
</evidence>
<organism evidence="1 2">
    <name type="scientific">Plectus sambesii</name>
    <dbReference type="NCBI Taxonomy" id="2011161"/>
    <lineage>
        <taxon>Eukaryota</taxon>
        <taxon>Metazoa</taxon>
        <taxon>Ecdysozoa</taxon>
        <taxon>Nematoda</taxon>
        <taxon>Chromadorea</taxon>
        <taxon>Plectida</taxon>
        <taxon>Plectina</taxon>
        <taxon>Plectoidea</taxon>
        <taxon>Plectidae</taxon>
        <taxon>Plectus</taxon>
    </lineage>
</organism>
<keyword evidence="1" id="KW-1185">Reference proteome</keyword>
<reference evidence="2" key="1">
    <citation type="submission" date="2022-11" db="UniProtKB">
        <authorList>
            <consortium name="WormBaseParasite"/>
        </authorList>
    </citation>
    <scope>IDENTIFICATION</scope>
</reference>
<protein>
    <submittedName>
        <fullName evidence="2">Uncharacterized protein</fullName>
    </submittedName>
</protein>
<accession>A0A914UR59</accession>
<dbReference type="WBParaSite" id="PSAMB.scaffold1187size34748.g11555.t1">
    <property type="protein sequence ID" value="PSAMB.scaffold1187size34748.g11555.t1"/>
    <property type="gene ID" value="PSAMB.scaffold1187size34748.g11555"/>
</dbReference>
<dbReference type="AlphaFoldDB" id="A0A914UR59"/>
<proteinExistence type="predicted"/>
<dbReference type="Proteomes" id="UP000887566">
    <property type="component" value="Unplaced"/>
</dbReference>